<dbReference type="PRINTS" id="PR00778">
    <property type="entry name" value="HTHARSR"/>
</dbReference>
<accession>A0A3P3XJ74</accession>
<reference evidence="5" key="1">
    <citation type="submission" date="2017-02" db="EMBL/GenBank/DDBJ databases">
        <authorList>
            <person name="Regsiter A."/>
            <person name="William W."/>
        </authorList>
    </citation>
    <scope>NUCLEOTIDE SEQUENCE</scope>
    <source>
        <strain evidence="5">Bib</strain>
    </source>
</reference>
<keyword evidence="3" id="KW-0804">Transcription</keyword>
<gene>
    <name evidence="5" type="ORF">SPIROBIBN47_290063</name>
</gene>
<evidence type="ECO:0000256" key="2">
    <source>
        <dbReference type="ARBA" id="ARBA00023125"/>
    </source>
</evidence>
<sequence length="100" mass="11085">MADLKHDASRAAVIADLLKALAHPVRLRIVALLIENEATVSALEQLLGVPQSVVSQQLRILRMADLVQYRRVKGFATYSIKQPRLVDLIHCLEGCRTGDL</sequence>
<feature type="domain" description="HTH arsR-type" evidence="4">
    <location>
        <begin position="6"/>
        <end position="100"/>
    </location>
</feature>
<dbReference type="GO" id="GO:0003700">
    <property type="term" value="F:DNA-binding transcription factor activity"/>
    <property type="evidence" value="ECO:0007669"/>
    <property type="project" value="InterPro"/>
</dbReference>
<dbReference type="Pfam" id="PF01022">
    <property type="entry name" value="HTH_5"/>
    <property type="match status" value="1"/>
</dbReference>
<dbReference type="SMART" id="SM00418">
    <property type="entry name" value="HTH_ARSR"/>
    <property type="match status" value="1"/>
</dbReference>
<dbReference type="InterPro" id="IPR036390">
    <property type="entry name" value="WH_DNA-bd_sf"/>
</dbReference>
<dbReference type="GO" id="GO:0003677">
    <property type="term" value="F:DNA binding"/>
    <property type="evidence" value="ECO:0007669"/>
    <property type="project" value="UniProtKB-KW"/>
</dbReference>
<dbReference type="AlphaFoldDB" id="A0A3P3XJ74"/>
<dbReference type="PANTHER" id="PTHR43132">
    <property type="entry name" value="ARSENICAL RESISTANCE OPERON REPRESSOR ARSR-RELATED"/>
    <property type="match status" value="1"/>
</dbReference>
<dbReference type="InterPro" id="IPR011991">
    <property type="entry name" value="ArsR-like_HTH"/>
</dbReference>
<dbReference type="InterPro" id="IPR036388">
    <property type="entry name" value="WH-like_DNA-bd_sf"/>
</dbReference>
<organism evidence="5">
    <name type="scientific">uncultured spirochete</name>
    <dbReference type="NCBI Taxonomy" id="156406"/>
    <lineage>
        <taxon>Bacteria</taxon>
        <taxon>Pseudomonadati</taxon>
        <taxon>Spirochaetota</taxon>
        <taxon>Spirochaetia</taxon>
        <taxon>Spirochaetales</taxon>
        <taxon>environmental samples</taxon>
    </lineage>
</organism>
<dbReference type="InterPro" id="IPR051011">
    <property type="entry name" value="Metal_resp_trans_reg"/>
</dbReference>
<dbReference type="PROSITE" id="PS50987">
    <property type="entry name" value="HTH_ARSR_2"/>
    <property type="match status" value="1"/>
</dbReference>
<dbReference type="CDD" id="cd00090">
    <property type="entry name" value="HTH_ARSR"/>
    <property type="match status" value="1"/>
</dbReference>
<keyword evidence="1" id="KW-0805">Transcription regulation</keyword>
<evidence type="ECO:0000313" key="5">
    <source>
        <dbReference type="EMBL" id="SLM13427.1"/>
    </source>
</evidence>
<dbReference type="PANTHER" id="PTHR43132:SF2">
    <property type="entry name" value="ARSENICAL RESISTANCE OPERON REPRESSOR ARSR-RELATED"/>
    <property type="match status" value="1"/>
</dbReference>
<keyword evidence="2" id="KW-0238">DNA-binding</keyword>
<proteinExistence type="predicted"/>
<dbReference type="NCBIfam" id="NF033788">
    <property type="entry name" value="HTH_metalloreg"/>
    <property type="match status" value="1"/>
</dbReference>
<name>A0A3P3XJ74_9SPIR</name>
<dbReference type="InterPro" id="IPR001845">
    <property type="entry name" value="HTH_ArsR_DNA-bd_dom"/>
</dbReference>
<evidence type="ECO:0000256" key="3">
    <source>
        <dbReference type="ARBA" id="ARBA00023163"/>
    </source>
</evidence>
<dbReference type="EMBL" id="FWDM01000022">
    <property type="protein sequence ID" value="SLM13427.1"/>
    <property type="molecule type" value="Genomic_DNA"/>
</dbReference>
<dbReference type="SUPFAM" id="SSF46785">
    <property type="entry name" value="Winged helix' DNA-binding domain"/>
    <property type="match status" value="1"/>
</dbReference>
<dbReference type="Gene3D" id="1.10.10.10">
    <property type="entry name" value="Winged helix-like DNA-binding domain superfamily/Winged helix DNA-binding domain"/>
    <property type="match status" value="1"/>
</dbReference>
<evidence type="ECO:0000256" key="1">
    <source>
        <dbReference type="ARBA" id="ARBA00023015"/>
    </source>
</evidence>
<protein>
    <submittedName>
        <fullName evidence="5">Biofilm growth-associated repressor</fullName>
    </submittedName>
</protein>
<evidence type="ECO:0000259" key="4">
    <source>
        <dbReference type="PROSITE" id="PS50987"/>
    </source>
</evidence>